<sequence length="94" mass="10992">MPEERAFDLQLLQKILPRIQGSSQSVKRVLVELMLMCLGQKKNVEELVNDASDLYKPWRRYADAPQAVYPQSARKIAYMLRRLEDDGFTSFWIS</sequence>
<gene>
    <name evidence="1" type="ORF">DQG23_25765</name>
</gene>
<dbReference type="EMBL" id="QMFB01000017">
    <property type="protein sequence ID" value="RAV17823.1"/>
    <property type="molecule type" value="Genomic_DNA"/>
</dbReference>
<accession>A0A329MGM9</accession>
<dbReference type="RefSeq" id="WP_113033909.1">
    <property type="nucleotide sequence ID" value="NZ_QMFB01000017.1"/>
</dbReference>
<dbReference type="Proteomes" id="UP000250369">
    <property type="component" value="Unassembled WGS sequence"/>
</dbReference>
<evidence type="ECO:0000313" key="2">
    <source>
        <dbReference type="Proteomes" id="UP000250369"/>
    </source>
</evidence>
<dbReference type="OrthoDB" id="9781481at2"/>
<proteinExistence type="predicted"/>
<evidence type="ECO:0000313" key="1">
    <source>
        <dbReference type="EMBL" id="RAV17823.1"/>
    </source>
</evidence>
<comment type="caution">
    <text evidence="1">The sequence shown here is derived from an EMBL/GenBank/DDBJ whole genome shotgun (WGS) entry which is preliminary data.</text>
</comment>
<reference evidence="1 2" key="1">
    <citation type="journal article" date="2009" name="Int. J. Syst. Evol. Microbiol.">
        <title>Paenibacillus contaminans sp. nov., isolated from a contaminated laboratory plate.</title>
        <authorList>
            <person name="Chou J.H."/>
            <person name="Lee J.H."/>
            <person name="Lin M.C."/>
            <person name="Chang P.S."/>
            <person name="Arun A.B."/>
            <person name="Young C.C."/>
            <person name="Chen W.M."/>
        </authorList>
    </citation>
    <scope>NUCLEOTIDE SEQUENCE [LARGE SCALE GENOMIC DNA]</scope>
    <source>
        <strain evidence="1 2">CKOBP-6</strain>
    </source>
</reference>
<protein>
    <submittedName>
        <fullName evidence="1">Uncharacterized protein</fullName>
    </submittedName>
</protein>
<organism evidence="1 2">
    <name type="scientific">Paenibacillus contaminans</name>
    <dbReference type="NCBI Taxonomy" id="450362"/>
    <lineage>
        <taxon>Bacteria</taxon>
        <taxon>Bacillati</taxon>
        <taxon>Bacillota</taxon>
        <taxon>Bacilli</taxon>
        <taxon>Bacillales</taxon>
        <taxon>Paenibacillaceae</taxon>
        <taxon>Paenibacillus</taxon>
    </lineage>
</organism>
<name>A0A329MGM9_9BACL</name>
<keyword evidence="2" id="KW-1185">Reference proteome</keyword>
<dbReference type="AlphaFoldDB" id="A0A329MGM9"/>